<dbReference type="InterPro" id="IPR050446">
    <property type="entry name" value="FAD-oxidoreductase/Apoptosis"/>
</dbReference>
<evidence type="ECO:0000313" key="8">
    <source>
        <dbReference type="Proteomes" id="UP001165368"/>
    </source>
</evidence>
<feature type="domain" description="Reductase C-terminal" evidence="6">
    <location>
        <begin position="326"/>
        <end position="380"/>
    </location>
</feature>
<evidence type="ECO:0000256" key="2">
    <source>
        <dbReference type="ARBA" id="ARBA00022630"/>
    </source>
</evidence>
<keyword evidence="8" id="KW-1185">Reference proteome</keyword>
<feature type="domain" description="FAD/NAD(P)-binding" evidence="5">
    <location>
        <begin position="4"/>
        <end position="298"/>
    </location>
</feature>
<proteinExistence type="predicted"/>
<dbReference type="SUPFAM" id="SSF51905">
    <property type="entry name" value="FAD/NAD(P)-binding domain"/>
    <property type="match status" value="1"/>
</dbReference>
<organism evidence="7 8">
    <name type="scientific">Arthrobacter hankyongi</name>
    <dbReference type="NCBI Taxonomy" id="2904801"/>
    <lineage>
        <taxon>Bacteria</taxon>
        <taxon>Bacillati</taxon>
        <taxon>Actinomycetota</taxon>
        <taxon>Actinomycetes</taxon>
        <taxon>Micrococcales</taxon>
        <taxon>Micrococcaceae</taxon>
        <taxon>Arthrobacter</taxon>
    </lineage>
</organism>
<comment type="caution">
    <text evidence="7">The sequence shown here is derived from an EMBL/GenBank/DDBJ whole genome shotgun (WGS) entry which is preliminary data.</text>
</comment>
<dbReference type="Gene3D" id="3.30.390.30">
    <property type="match status" value="1"/>
</dbReference>
<dbReference type="Proteomes" id="UP001165368">
    <property type="component" value="Unassembled WGS sequence"/>
</dbReference>
<dbReference type="InterPro" id="IPR023753">
    <property type="entry name" value="FAD/NAD-binding_dom"/>
</dbReference>
<evidence type="ECO:0000259" key="5">
    <source>
        <dbReference type="Pfam" id="PF07992"/>
    </source>
</evidence>
<dbReference type="PRINTS" id="PR00368">
    <property type="entry name" value="FADPNR"/>
</dbReference>
<reference evidence="7" key="1">
    <citation type="submission" date="2022-01" db="EMBL/GenBank/DDBJ databases">
        <authorList>
            <person name="Jo J.-H."/>
            <person name="Im W.-T."/>
        </authorList>
    </citation>
    <scope>NUCLEOTIDE SEQUENCE</scope>
    <source>
        <strain evidence="7">I2-34</strain>
    </source>
</reference>
<dbReference type="PRINTS" id="PR00411">
    <property type="entry name" value="PNDRDTASEI"/>
</dbReference>
<evidence type="ECO:0000256" key="1">
    <source>
        <dbReference type="ARBA" id="ARBA00001974"/>
    </source>
</evidence>
<dbReference type="PANTHER" id="PTHR43557:SF2">
    <property type="entry name" value="RIESKE DOMAIN-CONTAINING PROTEIN-RELATED"/>
    <property type="match status" value="1"/>
</dbReference>
<dbReference type="Gene3D" id="3.50.50.60">
    <property type="entry name" value="FAD/NAD(P)-binding domain"/>
    <property type="match status" value="2"/>
</dbReference>
<keyword evidence="2" id="KW-0285">Flavoprotein</keyword>
<sequence>MSKRVVVVGGSLSGLRLVENLQLKGFEGQIVVCSDEVVMPYNRPPLSKDFLTAGTELANIQFKTRPTLSSADWRLGVSAVSTDVARSTVTLSDGSELDFDYLVAASGVRPRPLAWERNVGRVYRVRTLTDAERLREAIRPGFRVVVIGGGFIGGEVSASARALGAEVTLLCPSAQLLQPALGSVLAQKIMERHEEAGVDVRVNERLPEVNADAARIELASGEIIEADVVVEAVGSLPNHEWLDSELLDLTDGVLCGNSLRAAGSENVYAIGDLARFPNPMFDDVPRRIEHWNIAVETARRAAQSILQVSGTQPSETVADFTPLPSFWSNQYEYRIQAYGLPRIADRIESLEGEMRGAPIMGYYRGDQLVAVAGLDNGPQLIEYSREVGK</sequence>
<evidence type="ECO:0000256" key="4">
    <source>
        <dbReference type="ARBA" id="ARBA00023002"/>
    </source>
</evidence>
<keyword evidence="3" id="KW-0274">FAD</keyword>
<dbReference type="PANTHER" id="PTHR43557">
    <property type="entry name" value="APOPTOSIS-INDUCING FACTOR 1"/>
    <property type="match status" value="1"/>
</dbReference>
<name>A0ABS9L387_9MICC</name>
<evidence type="ECO:0000259" key="6">
    <source>
        <dbReference type="Pfam" id="PF14759"/>
    </source>
</evidence>
<dbReference type="EMBL" id="JAKLTQ010000002">
    <property type="protein sequence ID" value="MCG2621116.1"/>
    <property type="molecule type" value="Genomic_DNA"/>
</dbReference>
<accession>A0ABS9L387</accession>
<dbReference type="SUPFAM" id="SSF55424">
    <property type="entry name" value="FAD/NAD-linked reductases, dimerisation (C-terminal) domain"/>
    <property type="match status" value="1"/>
</dbReference>
<dbReference type="InterPro" id="IPR028202">
    <property type="entry name" value="Reductase_C"/>
</dbReference>
<comment type="cofactor">
    <cofactor evidence="1">
        <name>FAD</name>
        <dbReference type="ChEBI" id="CHEBI:57692"/>
    </cofactor>
</comment>
<evidence type="ECO:0000313" key="7">
    <source>
        <dbReference type="EMBL" id="MCG2621116.1"/>
    </source>
</evidence>
<evidence type="ECO:0000256" key="3">
    <source>
        <dbReference type="ARBA" id="ARBA00022827"/>
    </source>
</evidence>
<dbReference type="Pfam" id="PF14759">
    <property type="entry name" value="Reductase_C"/>
    <property type="match status" value="1"/>
</dbReference>
<dbReference type="Pfam" id="PF07992">
    <property type="entry name" value="Pyr_redox_2"/>
    <property type="match status" value="1"/>
</dbReference>
<dbReference type="InterPro" id="IPR036188">
    <property type="entry name" value="FAD/NAD-bd_sf"/>
</dbReference>
<keyword evidence="4" id="KW-0560">Oxidoreductase</keyword>
<dbReference type="InterPro" id="IPR016156">
    <property type="entry name" value="FAD/NAD-linked_Rdtase_dimer_sf"/>
</dbReference>
<protein>
    <submittedName>
        <fullName evidence="7">FAD-dependent oxidoreductase</fullName>
    </submittedName>
</protein>
<gene>
    <name evidence="7" type="ORF">LVY72_04205</name>
</gene>
<dbReference type="RefSeq" id="WP_237818223.1">
    <property type="nucleotide sequence ID" value="NZ_JAKLTQ010000002.1"/>
</dbReference>